<dbReference type="InterPro" id="IPR010177">
    <property type="entry name" value="Paired_CXXCH_1"/>
</dbReference>
<dbReference type="EMBL" id="JACPRF010000370">
    <property type="protein sequence ID" value="MBI2877603.1"/>
    <property type="molecule type" value="Genomic_DNA"/>
</dbReference>
<evidence type="ECO:0000313" key="2">
    <source>
        <dbReference type="EMBL" id="MBI2877603.1"/>
    </source>
</evidence>
<dbReference type="NCBIfam" id="TIGR01905">
    <property type="entry name" value="paired_CXXCH_1"/>
    <property type="match status" value="1"/>
</dbReference>
<dbReference type="SUPFAM" id="SSF48695">
    <property type="entry name" value="Multiheme cytochromes"/>
    <property type="match status" value="1"/>
</dbReference>
<dbReference type="Pfam" id="PF09699">
    <property type="entry name" value="Paired_CXXCH_1"/>
    <property type="match status" value="1"/>
</dbReference>
<gene>
    <name evidence="2" type="ORF">HYY20_12050</name>
</gene>
<dbReference type="Proteomes" id="UP000769766">
    <property type="component" value="Unassembled WGS sequence"/>
</dbReference>
<feature type="domain" description="Doubled CXXCH motif" evidence="1">
    <location>
        <begin position="2"/>
        <end position="32"/>
    </location>
</feature>
<accession>A0A932FXI2</accession>
<dbReference type="AlphaFoldDB" id="A0A932FXI2"/>
<sequence length="33" mass="3575">MECTTCHYPHSGGEEPAGVRMEGSDLCLACHPR</sequence>
<evidence type="ECO:0000259" key="1">
    <source>
        <dbReference type="Pfam" id="PF09699"/>
    </source>
</evidence>
<evidence type="ECO:0000313" key="3">
    <source>
        <dbReference type="Proteomes" id="UP000769766"/>
    </source>
</evidence>
<organism evidence="2 3">
    <name type="scientific">Tectimicrobiota bacterium</name>
    <dbReference type="NCBI Taxonomy" id="2528274"/>
    <lineage>
        <taxon>Bacteria</taxon>
        <taxon>Pseudomonadati</taxon>
        <taxon>Nitrospinota/Tectimicrobiota group</taxon>
        <taxon>Candidatus Tectimicrobiota</taxon>
    </lineage>
</organism>
<comment type="caution">
    <text evidence="2">The sequence shown here is derived from an EMBL/GenBank/DDBJ whole genome shotgun (WGS) entry which is preliminary data.</text>
</comment>
<name>A0A932FXI2_UNCTE</name>
<protein>
    <recommendedName>
        <fullName evidence="1">Doubled CXXCH motif domain-containing protein</fullName>
    </recommendedName>
</protein>
<proteinExistence type="predicted"/>
<reference evidence="2" key="1">
    <citation type="submission" date="2020-07" db="EMBL/GenBank/DDBJ databases">
        <title>Huge and variable diversity of episymbiotic CPR bacteria and DPANN archaea in groundwater ecosystems.</title>
        <authorList>
            <person name="He C.Y."/>
            <person name="Keren R."/>
            <person name="Whittaker M."/>
            <person name="Farag I.F."/>
            <person name="Doudna J."/>
            <person name="Cate J.H.D."/>
            <person name="Banfield J.F."/>
        </authorList>
    </citation>
    <scope>NUCLEOTIDE SEQUENCE</scope>
    <source>
        <strain evidence="2">NC_groundwater_672_Ag_B-0.1um_62_36</strain>
    </source>
</reference>
<dbReference type="InterPro" id="IPR036280">
    <property type="entry name" value="Multihaem_cyt_sf"/>
</dbReference>